<evidence type="ECO:0000256" key="2">
    <source>
        <dbReference type="ARBA" id="ARBA00022112"/>
    </source>
</evidence>
<dbReference type="PANTHER" id="PTHR13799">
    <property type="entry name" value="NGG1 INTERACTING FACTOR 3"/>
    <property type="match status" value="1"/>
</dbReference>
<organism evidence="5 6">
    <name type="scientific">Clostridium innocuum</name>
    <dbReference type="NCBI Taxonomy" id="1522"/>
    <lineage>
        <taxon>Bacteria</taxon>
        <taxon>Bacillati</taxon>
        <taxon>Bacillota</taxon>
        <taxon>Clostridia</taxon>
        <taxon>Eubacteriales</taxon>
        <taxon>Clostridiaceae</taxon>
        <taxon>Clostridium</taxon>
    </lineage>
</organism>
<dbReference type="RefSeq" id="WP_044904578.1">
    <property type="nucleotide sequence ID" value="NZ_JQIF01000023.1"/>
</dbReference>
<accession>A0A099IA03</accession>
<keyword evidence="3 4" id="KW-0479">Metal-binding</keyword>
<feature type="binding site" evidence="4">
    <location>
        <position position="224"/>
    </location>
    <ligand>
        <name>a divalent metal cation</name>
        <dbReference type="ChEBI" id="CHEBI:60240"/>
        <label>1</label>
    </ligand>
</feature>
<dbReference type="InterPro" id="IPR002678">
    <property type="entry name" value="DUF34/NIF3"/>
</dbReference>
<comment type="caution">
    <text evidence="5">The sequence shown here is derived from an EMBL/GenBank/DDBJ whole genome shotgun (WGS) entry which is preliminary data.</text>
</comment>
<dbReference type="EMBL" id="JQIF01000023">
    <property type="protein sequence ID" value="KGJ54042.1"/>
    <property type="molecule type" value="Genomic_DNA"/>
</dbReference>
<comment type="similarity">
    <text evidence="1">Belongs to the GTP cyclohydrolase I type 2/NIF3 family.</text>
</comment>
<dbReference type="AlphaFoldDB" id="A0A099IA03"/>
<proteinExistence type="inferred from homology"/>
<feature type="binding site" evidence="4">
    <location>
        <position position="64"/>
    </location>
    <ligand>
        <name>a divalent metal cation</name>
        <dbReference type="ChEBI" id="CHEBI:60240"/>
        <label>2</label>
    </ligand>
</feature>
<dbReference type="GO" id="GO:0005737">
    <property type="term" value="C:cytoplasm"/>
    <property type="evidence" value="ECO:0007669"/>
    <property type="project" value="TreeGrafter"/>
</dbReference>
<evidence type="ECO:0000256" key="3">
    <source>
        <dbReference type="ARBA" id="ARBA00022723"/>
    </source>
</evidence>
<evidence type="ECO:0000313" key="6">
    <source>
        <dbReference type="Proteomes" id="UP000030008"/>
    </source>
</evidence>
<evidence type="ECO:0000313" key="5">
    <source>
        <dbReference type="EMBL" id="KGJ54042.1"/>
    </source>
</evidence>
<dbReference type="InterPro" id="IPR036069">
    <property type="entry name" value="DUF34/NIF3_sf"/>
</dbReference>
<evidence type="ECO:0000256" key="1">
    <source>
        <dbReference type="ARBA" id="ARBA00006964"/>
    </source>
</evidence>
<dbReference type="Proteomes" id="UP000030008">
    <property type="component" value="Unassembled WGS sequence"/>
</dbReference>
<name>A0A099IA03_CLOIN</name>
<dbReference type="Gene3D" id="3.40.1390.30">
    <property type="entry name" value="NIF3 (NGG1p interacting factor 3)-like"/>
    <property type="match status" value="2"/>
</dbReference>
<evidence type="ECO:0000256" key="4">
    <source>
        <dbReference type="PIRSR" id="PIRSR602678-1"/>
    </source>
</evidence>
<dbReference type="SUPFAM" id="SSF102705">
    <property type="entry name" value="NIF3 (NGG1p interacting factor 3)-like"/>
    <property type="match status" value="1"/>
</dbReference>
<gene>
    <name evidence="5" type="ORF">CIAN88_05715</name>
</gene>
<feature type="binding site" evidence="4">
    <location>
        <position position="105"/>
    </location>
    <ligand>
        <name>a divalent metal cation</name>
        <dbReference type="ChEBI" id="CHEBI:60240"/>
        <label>1</label>
    </ligand>
</feature>
<sequence>MKVMDVIQLLEKEGTWIRSDFKTRDHLLHGSEDAQIHTVGVCWVATMQAIQEAARHKVDMIITHENPFYQCSTQMHTAAYEAAKSKRRLLDQYGISVYRCHDVWDCIRTYGVADQWAALLGFPFEQRPQASYYQAADIPEMHLEDLARHTCRVLHGDHEDGVYVFGNTDMHIRRIAIGTGAATDLYELLPLHPDAVIVSDDGITSYDAAQYALDHGIGMVVVNHAAVERAGLKTMVPWLQERMKDAEAVWLHDGFHIHYYMDKVGC</sequence>
<dbReference type="PANTHER" id="PTHR13799:SF14">
    <property type="entry name" value="GTP CYCLOHYDROLASE 1 TYPE 2 HOMOLOG"/>
    <property type="match status" value="1"/>
</dbReference>
<dbReference type="GO" id="GO:0046872">
    <property type="term" value="F:metal ion binding"/>
    <property type="evidence" value="ECO:0007669"/>
    <property type="project" value="UniProtKB-KW"/>
</dbReference>
<dbReference type="Pfam" id="PF01784">
    <property type="entry name" value="DUF34_NIF3"/>
    <property type="match status" value="1"/>
</dbReference>
<feature type="binding site" evidence="4">
    <location>
        <position position="228"/>
    </location>
    <ligand>
        <name>a divalent metal cation</name>
        <dbReference type="ChEBI" id="CHEBI:60240"/>
        <label>1</label>
    </ligand>
</feature>
<protein>
    <recommendedName>
        <fullName evidence="2">GTP cyclohydrolase 1 type 2 homolog</fullName>
    </recommendedName>
</protein>
<reference evidence="5 6" key="1">
    <citation type="submission" date="2014-08" db="EMBL/GenBank/DDBJ databases">
        <title>Clostridium innocuum, an unnegligible vancomycin-resistant pathogen causing extra-intestinal infections.</title>
        <authorList>
            <person name="Feng Y."/>
            <person name="Chiu C.-H."/>
        </authorList>
    </citation>
    <scope>NUCLEOTIDE SEQUENCE [LARGE SCALE GENOMIC DNA]</scope>
    <source>
        <strain evidence="5 6">AN88</strain>
    </source>
</reference>